<keyword evidence="1" id="KW-0812">Transmembrane</keyword>
<dbReference type="EMBL" id="JAHQIW010003230">
    <property type="protein sequence ID" value="KAJ1357700.1"/>
    <property type="molecule type" value="Genomic_DNA"/>
</dbReference>
<evidence type="ECO:0000256" key="1">
    <source>
        <dbReference type="SAM" id="Phobius"/>
    </source>
</evidence>
<evidence type="ECO:0000313" key="3">
    <source>
        <dbReference type="Proteomes" id="UP001196413"/>
    </source>
</evidence>
<protein>
    <submittedName>
        <fullName evidence="2">Uncharacterized protein</fullName>
    </submittedName>
</protein>
<dbReference type="AlphaFoldDB" id="A0AAD5QQD2"/>
<proteinExistence type="predicted"/>
<feature type="transmembrane region" description="Helical" evidence="1">
    <location>
        <begin position="30"/>
        <end position="53"/>
    </location>
</feature>
<feature type="transmembrane region" description="Helical" evidence="1">
    <location>
        <begin position="65"/>
        <end position="84"/>
    </location>
</feature>
<keyword evidence="1" id="KW-0472">Membrane</keyword>
<organism evidence="2 3">
    <name type="scientific">Parelaphostrongylus tenuis</name>
    <name type="common">Meningeal worm</name>
    <dbReference type="NCBI Taxonomy" id="148309"/>
    <lineage>
        <taxon>Eukaryota</taxon>
        <taxon>Metazoa</taxon>
        <taxon>Ecdysozoa</taxon>
        <taxon>Nematoda</taxon>
        <taxon>Chromadorea</taxon>
        <taxon>Rhabditida</taxon>
        <taxon>Rhabditina</taxon>
        <taxon>Rhabditomorpha</taxon>
        <taxon>Strongyloidea</taxon>
        <taxon>Metastrongylidae</taxon>
        <taxon>Parelaphostrongylus</taxon>
    </lineage>
</organism>
<gene>
    <name evidence="2" type="ORF">KIN20_015895</name>
</gene>
<evidence type="ECO:0000313" key="2">
    <source>
        <dbReference type="EMBL" id="KAJ1357700.1"/>
    </source>
</evidence>
<keyword evidence="3" id="KW-1185">Reference proteome</keyword>
<keyword evidence="1" id="KW-1133">Transmembrane helix</keyword>
<name>A0AAD5QQD2_PARTN</name>
<comment type="caution">
    <text evidence="2">The sequence shown here is derived from an EMBL/GenBank/DDBJ whole genome shotgun (WGS) entry which is preliminary data.</text>
</comment>
<sequence length="110" mass="12328">MTNLSRYAITLLPIKESLELIFEFYANRNCAAILLISLLFVTLPSIFIGLSAITSFRICKTVGPYYIVFLLCAGVCNGVVHVTLNKNIRTMETTRTNGTWQAFVNTAVRF</sequence>
<dbReference type="Proteomes" id="UP001196413">
    <property type="component" value="Unassembled WGS sequence"/>
</dbReference>
<reference evidence="2" key="1">
    <citation type="submission" date="2021-06" db="EMBL/GenBank/DDBJ databases">
        <title>Parelaphostrongylus tenuis whole genome reference sequence.</title>
        <authorList>
            <person name="Garwood T.J."/>
            <person name="Larsen P.A."/>
            <person name="Fountain-Jones N.M."/>
            <person name="Garbe J.R."/>
            <person name="Macchietto M.G."/>
            <person name="Kania S.A."/>
            <person name="Gerhold R.W."/>
            <person name="Richards J.E."/>
            <person name="Wolf T.M."/>
        </authorList>
    </citation>
    <scope>NUCLEOTIDE SEQUENCE</scope>
    <source>
        <strain evidence="2">MNPRO001-30</strain>
        <tissue evidence="2">Meninges</tissue>
    </source>
</reference>
<accession>A0AAD5QQD2</accession>